<evidence type="ECO:0000259" key="2">
    <source>
        <dbReference type="Pfam" id="PF01345"/>
    </source>
</evidence>
<sequence>MSIFRALRFGLWLVFLGVLGACKAPPLTPPGLTLVPVATPTPKPTIPATAVLLDPYATPPMDGEVPTATNTPTSTPTPTATKTPTPSPTATASSTFDLAVQKTAQCNQASGACTFSITVINNGPGPYTGGVPTQDTISPTVPFTLTAFGGGGGTLCYTSGSAVNCGPHYPVNLPPGGAYHLTLMVQVGAAGTFQNCVSLQLQDLNPANNQACIPFTVMPTSPPTATPTPTPSPTPMVSGSLDMAIGKTYVCSSPGYYCTFTLVVTNQGPGTYSGPLTVTDQPNPPWSTLLASGGYAGGQFCSSISSADSVLTCSAPSVTLSPGGVYTFTFNVYFGPGGYSQTFQNCASLPGDSNPANDQVCIPVTP</sequence>
<dbReference type="PROSITE" id="PS51257">
    <property type="entry name" value="PROKAR_LIPOPROTEIN"/>
    <property type="match status" value="1"/>
</dbReference>
<dbReference type="EMBL" id="FYEK01000008">
    <property type="protein sequence ID" value="SNB59952.1"/>
    <property type="molecule type" value="Genomic_DNA"/>
</dbReference>
<evidence type="ECO:0000313" key="4">
    <source>
        <dbReference type="Proteomes" id="UP000197025"/>
    </source>
</evidence>
<gene>
    <name evidence="3" type="ORF">SAMN02746019_00002760</name>
</gene>
<name>A0A212QKQ0_9CHLR</name>
<dbReference type="InterPro" id="IPR013783">
    <property type="entry name" value="Ig-like_fold"/>
</dbReference>
<accession>A0A212QKQ0</accession>
<evidence type="ECO:0000256" key="1">
    <source>
        <dbReference type="SAM" id="MobiDB-lite"/>
    </source>
</evidence>
<feature type="domain" description="DUF11" evidence="2">
    <location>
        <begin position="97"/>
        <end position="211"/>
    </location>
</feature>
<dbReference type="Gene3D" id="2.60.40.10">
    <property type="entry name" value="Immunoglobulins"/>
    <property type="match status" value="1"/>
</dbReference>
<dbReference type="InParanoid" id="A0A212QKQ0"/>
<feature type="compositionally biased region" description="Low complexity" evidence="1">
    <location>
        <begin position="66"/>
        <end position="93"/>
    </location>
</feature>
<dbReference type="AlphaFoldDB" id="A0A212QKQ0"/>
<organism evidence="3 4">
    <name type="scientific">Thermoflexus hugenholtzii JAD2</name>
    <dbReference type="NCBI Taxonomy" id="877466"/>
    <lineage>
        <taxon>Bacteria</taxon>
        <taxon>Bacillati</taxon>
        <taxon>Chloroflexota</taxon>
        <taxon>Thermoflexia</taxon>
        <taxon>Thermoflexales</taxon>
        <taxon>Thermoflexaceae</taxon>
        <taxon>Thermoflexus</taxon>
    </lineage>
</organism>
<dbReference type="Pfam" id="PF01345">
    <property type="entry name" value="DUF11"/>
    <property type="match status" value="1"/>
</dbReference>
<proteinExistence type="predicted"/>
<dbReference type="Proteomes" id="UP000197025">
    <property type="component" value="Unassembled WGS sequence"/>
</dbReference>
<dbReference type="InterPro" id="IPR001434">
    <property type="entry name" value="OmcB-like_DUF11"/>
</dbReference>
<reference evidence="4" key="1">
    <citation type="submission" date="2017-06" db="EMBL/GenBank/DDBJ databases">
        <authorList>
            <person name="Varghese N."/>
            <person name="Submissions S."/>
        </authorList>
    </citation>
    <scope>NUCLEOTIDE SEQUENCE [LARGE SCALE GENOMIC DNA]</scope>
    <source>
        <strain evidence="4">JAD2</strain>
    </source>
</reference>
<keyword evidence="4" id="KW-1185">Reference proteome</keyword>
<feature type="region of interest" description="Disordered" evidence="1">
    <location>
        <begin position="57"/>
        <end position="93"/>
    </location>
</feature>
<protein>
    <recommendedName>
        <fullName evidence="2">DUF11 domain-containing protein</fullName>
    </recommendedName>
</protein>
<evidence type="ECO:0000313" key="3">
    <source>
        <dbReference type="EMBL" id="SNB59952.1"/>
    </source>
</evidence>